<reference evidence="1 2" key="1">
    <citation type="journal article" date="2021" name="Nat. Commun.">
        <title>Genetic determinants of endophytism in the Arabidopsis root mycobiome.</title>
        <authorList>
            <person name="Mesny F."/>
            <person name="Miyauchi S."/>
            <person name="Thiergart T."/>
            <person name="Pickel B."/>
            <person name="Atanasova L."/>
            <person name="Karlsson M."/>
            <person name="Huettel B."/>
            <person name="Barry K.W."/>
            <person name="Haridas S."/>
            <person name="Chen C."/>
            <person name="Bauer D."/>
            <person name="Andreopoulos W."/>
            <person name="Pangilinan J."/>
            <person name="LaButti K."/>
            <person name="Riley R."/>
            <person name="Lipzen A."/>
            <person name="Clum A."/>
            <person name="Drula E."/>
            <person name="Henrissat B."/>
            <person name="Kohler A."/>
            <person name="Grigoriev I.V."/>
            <person name="Martin F.M."/>
            <person name="Hacquard S."/>
        </authorList>
    </citation>
    <scope>NUCLEOTIDE SEQUENCE [LARGE SCALE GENOMIC DNA]</scope>
    <source>
        <strain evidence="1 2">MPI-SDFR-AT-0080</strain>
    </source>
</reference>
<protein>
    <recommendedName>
        <fullName evidence="3">Transmembrane protein</fullName>
    </recommendedName>
</protein>
<evidence type="ECO:0008006" key="3">
    <source>
        <dbReference type="Google" id="ProtNLM"/>
    </source>
</evidence>
<evidence type="ECO:0000313" key="1">
    <source>
        <dbReference type="EMBL" id="KAH7047385.1"/>
    </source>
</evidence>
<evidence type="ECO:0000313" key="2">
    <source>
        <dbReference type="Proteomes" id="UP000774617"/>
    </source>
</evidence>
<name>A0ABQ8G7K6_9PEZI</name>
<proteinExistence type="predicted"/>
<sequence>MNRRLAPDAVSSEKESPALRVSHSLSHCPTSCFLPYLSYFFFFFFPLCGSQQLDGIKVLGVFISFLRFGRGIRWARLKAGDQGRQRRTLSLYLLLSACPLMSHQQPAASLVFAMLPRLLIRRLAYGTAAARISNFFFSFLFTLRKAYVSQRPAQYLVLLERTGGCGEVRRDKQ</sequence>
<gene>
    <name evidence="1" type="ORF">B0J12DRAFT_119952</name>
</gene>
<organism evidence="1 2">
    <name type="scientific">Macrophomina phaseolina</name>
    <dbReference type="NCBI Taxonomy" id="35725"/>
    <lineage>
        <taxon>Eukaryota</taxon>
        <taxon>Fungi</taxon>
        <taxon>Dikarya</taxon>
        <taxon>Ascomycota</taxon>
        <taxon>Pezizomycotina</taxon>
        <taxon>Dothideomycetes</taxon>
        <taxon>Dothideomycetes incertae sedis</taxon>
        <taxon>Botryosphaeriales</taxon>
        <taxon>Botryosphaeriaceae</taxon>
        <taxon>Macrophomina</taxon>
    </lineage>
</organism>
<keyword evidence="2" id="KW-1185">Reference proteome</keyword>
<comment type="caution">
    <text evidence="1">The sequence shown here is derived from an EMBL/GenBank/DDBJ whole genome shotgun (WGS) entry which is preliminary data.</text>
</comment>
<dbReference type="EMBL" id="JAGTJR010000016">
    <property type="protein sequence ID" value="KAH7047385.1"/>
    <property type="molecule type" value="Genomic_DNA"/>
</dbReference>
<dbReference type="Proteomes" id="UP000774617">
    <property type="component" value="Unassembled WGS sequence"/>
</dbReference>
<accession>A0ABQ8G7K6</accession>